<organism evidence="1 2">
    <name type="scientific">Halopenitus salinus</name>
    <dbReference type="NCBI Taxonomy" id="1198295"/>
    <lineage>
        <taxon>Archaea</taxon>
        <taxon>Methanobacteriati</taxon>
        <taxon>Methanobacteriota</taxon>
        <taxon>Stenosarchaea group</taxon>
        <taxon>Halobacteria</taxon>
        <taxon>Halobacteriales</taxon>
        <taxon>Haloferacaceae</taxon>
        <taxon>Halopenitus</taxon>
    </lineage>
</organism>
<sequence>MTGDDTPVEHYRLADPADLRTALATAGIEYLDLDEQRTIVIYQQAILMVIATEGSATTAHAFDVEFWKEPPTGPDREPDSLFATFIDELVTATETTRR</sequence>
<name>A0ABD5V020_9EURY</name>
<dbReference type="Proteomes" id="UP001596296">
    <property type="component" value="Unassembled WGS sequence"/>
</dbReference>
<evidence type="ECO:0000313" key="2">
    <source>
        <dbReference type="Proteomes" id="UP001596296"/>
    </source>
</evidence>
<keyword evidence="2" id="KW-1185">Reference proteome</keyword>
<comment type="caution">
    <text evidence="1">The sequence shown here is derived from an EMBL/GenBank/DDBJ whole genome shotgun (WGS) entry which is preliminary data.</text>
</comment>
<protein>
    <submittedName>
        <fullName evidence="1">Uncharacterized protein</fullName>
    </submittedName>
</protein>
<dbReference type="AlphaFoldDB" id="A0ABD5V020"/>
<dbReference type="EMBL" id="JBHSXL010000012">
    <property type="protein sequence ID" value="MFC6893767.1"/>
    <property type="molecule type" value="Genomic_DNA"/>
</dbReference>
<accession>A0ABD5V020</accession>
<dbReference type="RefSeq" id="WP_379746167.1">
    <property type="nucleotide sequence ID" value="NZ_JBHSXL010000012.1"/>
</dbReference>
<reference evidence="1 2" key="1">
    <citation type="journal article" date="2019" name="Int. J. Syst. Evol. Microbiol.">
        <title>The Global Catalogue of Microorganisms (GCM) 10K type strain sequencing project: providing services to taxonomists for standard genome sequencing and annotation.</title>
        <authorList>
            <consortium name="The Broad Institute Genomics Platform"/>
            <consortium name="The Broad Institute Genome Sequencing Center for Infectious Disease"/>
            <person name="Wu L."/>
            <person name="Ma J."/>
        </authorList>
    </citation>
    <scope>NUCLEOTIDE SEQUENCE [LARGE SCALE GENOMIC DNA]</scope>
    <source>
        <strain evidence="1 2">SKJ47</strain>
    </source>
</reference>
<gene>
    <name evidence="1" type="ORF">ACFQE9_14295</name>
</gene>
<evidence type="ECO:0000313" key="1">
    <source>
        <dbReference type="EMBL" id="MFC6893767.1"/>
    </source>
</evidence>
<proteinExistence type="predicted"/>